<dbReference type="InterPro" id="IPR000073">
    <property type="entry name" value="AB_hydrolase_1"/>
</dbReference>
<organism evidence="2 3">
    <name type="scientific">Dendrothele bispora (strain CBS 962.96)</name>
    <dbReference type="NCBI Taxonomy" id="1314807"/>
    <lineage>
        <taxon>Eukaryota</taxon>
        <taxon>Fungi</taxon>
        <taxon>Dikarya</taxon>
        <taxon>Basidiomycota</taxon>
        <taxon>Agaricomycotina</taxon>
        <taxon>Agaricomycetes</taxon>
        <taxon>Agaricomycetidae</taxon>
        <taxon>Agaricales</taxon>
        <taxon>Agaricales incertae sedis</taxon>
        <taxon>Dendrothele</taxon>
    </lineage>
</organism>
<sequence length="156" mass="16961">MSFFQDKGYGLIVPDMLGYGGTAKPLDPEAYAPSLISKDIVDILDAGGLQQSVLIGHDLAKNNLIQSRAVFGYENFGRVTPGDFVTPEERTVQMELLRQGGLAAPLNWYKIMTTSIESDDDQVIPSENAVLKKPVFFGASLRDYVAIAATYIAATK</sequence>
<evidence type="ECO:0000313" key="2">
    <source>
        <dbReference type="EMBL" id="THV00053.1"/>
    </source>
</evidence>
<feature type="domain" description="AB hydrolase-1" evidence="1">
    <location>
        <begin position="4"/>
        <end position="59"/>
    </location>
</feature>
<proteinExistence type="predicted"/>
<dbReference type="Gene3D" id="3.40.50.1820">
    <property type="entry name" value="alpha/beta hydrolase"/>
    <property type="match status" value="1"/>
</dbReference>
<dbReference type="AlphaFoldDB" id="A0A4S8MC13"/>
<dbReference type="OrthoDB" id="408373at2759"/>
<reference evidence="2 3" key="1">
    <citation type="journal article" date="2019" name="Nat. Ecol. Evol.">
        <title>Megaphylogeny resolves global patterns of mushroom evolution.</title>
        <authorList>
            <person name="Varga T."/>
            <person name="Krizsan K."/>
            <person name="Foldi C."/>
            <person name="Dima B."/>
            <person name="Sanchez-Garcia M."/>
            <person name="Sanchez-Ramirez S."/>
            <person name="Szollosi G.J."/>
            <person name="Szarkandi J.G."/>
            <person name="Papp V."/>
            <person name="Albert L."/>
            <person name="Andreopoulos W."/>
            <person name="Angelini C."/>
            <person name="Antonin V."/>
            <person name="Barry K.W."/>
            <person name="Bougher N.L."/>
            <person name="Buchanan P."/>
            <person name="Buyck B."/>
            <person name="Bense V."/>
            <person name="Catcheside P."/>
            <person name="Chovatia M."/>
            <person name="Cooper J."/>
            <person name="Damon W."/>
            <person name="Desjardin D."/>
            <person name="Finy P."/>
            <person name="Geml J."/>
            <person name="Haridas S."/>
            <person name="Hughes K."/>
            <person name="Justo A."/>
            <person name="Karasinski D."/>
            <person name="Kautmanova I."/>
            <person name="Kiss B."/>
            <person name="Kocsube S."/>
            <person name="Kotiranta H."/>
            <person name="LaButti K.M."/>
            <person name="Lechner B.E."/>
            <person name="Liimatainen K."/>
            <person name="Lipzen A."/>
            <person name="Lukacs Z."/>
            <person name="Mihaltcheva S."/>
            <person name="Morgado L.N."/>
            <person name="Niskanen T."/>
            <person name="Noordeloos M.E."/>
            <person name="Ohm R.A."/>
            <person name="Ortiz-Santana B."/>
            <person name="Ovrebo C."/>
            <person name="Racz N."/>
            <person name="Riley R."/>
            <person name="Savchenko A."/>
            <person name="Shiryaev A."/>
            <person name="Soop K."/>
            <person name="Spirin V."/>
            <person name="Szebenyi C."/>
            <person name="Tomsovsky M."/>
            <person name="Tulloss R.E."/>
            <person name="Uehling J."/>
            <person name="Grigoriev I.V."/>
            <person name="Vagvolgyi C."/>
            <person name="Papp T."/>
            <person name="Martin F.M."/>
            <person name="Miettinen O."/>
            <person name="Hibbett D.S."/>
            <person name="Nagy L.G."/>
        </authorList>
    </citation>
    <scope>NUCLEOTIDE SEQUENCE [LARGE SCALE GENOMIC DNA]</scope>
    <source>
        <strain evidence="2 3">CBS 962.96</strain>
    </source>
</reference>
<dbReference type="EMBL" id="ML179110">
    <property type="protein sequence ID" value="THV00053.1"/>
    <property type="molecule type" value="Genomic_DNA"/>
</dbReference>
<keyword evidence="3" id="KW-1185">Reference proteome</keyword>
<gene>
    <name evidence="2" type="ORF">K435DRAFT_837481</name>
</gene>
<protein>
    <recommendedName>
        <fullName evidence="1">AB hydrolase-1 domain-containing protein</fullName>
    </recommendedName>
</protein>
<evidence type="ECO:0000259" key="1">
    <source>
        <dbReference type="Pfam" id="PF00561"/>
    </source>
</evidence>
<dbReference type="Pfam" id="PF00561">
    <property type="entry name" value="Abhydrolase_1"/>
    <property type="match status" value="1"/>
</dbReference>
<name>A0A4S8MC13_DENBC</name>
<evidence type="ECO:0000313" key="3">
    <source>
        <dbReference type="Proteomes" id="UP000297245"/>
    </source>
</evidence>
<dbReference type="InterPro" id="IPR029058">
    <property type="entry name" value="AB_hydrolase_fold"/>
</dbReference>
<dbReference type="SUPFAM" id="SSF53474">
    <property type="entry name" value="alpha/beta-Hydrolases"/>
    <property type="match status" value="1"/>
</dbReference>
<dbReference type="Proteomes" id="UP000297245">
    <property type="component" value="Unassembled WGS sequence"/>
</dbReference>
<accession>A0A4S8MC13</accession>